<dbReference type="SUPFAM" id="SSF82199">
    <property type="entry name" value="SET domain"/>
    <property type="match status" value="1"/>
</dbReference>
<comment type="caution">
    <text evidence="2">The sequence shown here is derived from an EMBL/GenBank/DDBJ whole genome shotgun (WGS) entry which is preliminary data.</text>
</comment>
<dbReference type="GO" id="GO:0016279">
    <property type="term" value="F:protein-lysine N-methyltransferase activity"/>
    <property type="evidence" value="ECO:0007669"/>
    <property type="project" value="TreeGrafter"/>
</dbReference>
<sequence>MSNQVNILLDWCTANSVHLDPRISIVESHESNGICVYSKDSFIPPETTLVKIPKDAVLSTRTCSLAGIIPIIPFGLGAQLSLAVALHVEMLRGESSRWYGYIRSLPNKPADLPLFWAINACGSLDGLEALSWLRGTEADKILRAPSSGNGASTLEEINRYYHDVAEPLLLRHSGVWQCTKAHGGLALKDFYYAFSMVSSRAFLVDAYHGLAMVPVADAFNHVVENNVHLESDFNVCPECGALYECVHDRDEHDEDDGDHDRRPPAATSGDERDIFFEMVSNAGIPSHSEIFNTYGERLTNAELLNQYGFILDVNDNDHLSWTMDEVLHLLSSEPVSRQDKDNVLRRFREVSSILRHSDATSLLSRSNIIHFLGSDNNSFSINSEGVVSHMLWTLLFVLSTRRQPETGLQAQLLAVLALQEQFELSLAEEDDDDGGGEVAVDETDVGLARLRVLLDIAGMVVTLCRERKRLSGKPGSEGLDLSELMEGIPSELPRTHLALSVLIGERSILDSCAAAWESLADGIKTIA</sequence>
<dbReference type="EMBL" id="JAACJL010000015">
    <property type="protein sequence ID" value="KAF4621125.1"/>
    <property type="molecule type" value="Genomic_DNA"/>
</dbReference>
<dbReference type="PROSITE" id="PS50280">
    <property type="entry name" value="SET"/>
    <property type="match status" value="1"/>
</dbReference>
<proteinExistence type="predicted"/>
<dbReference type="OrthoDB" id="441812at2759"/>
<keyword evidence="3" id="KW-1185">Reference proteome</keyword>
<gene>
    <name evidence="2" type="ORF">D9613_000996</name>
</gene>
<dbReference type="AlphaFoldDB" id="A0A8H4R0K4"/>
<dbReference type="PANTHER" id="PTHR13271">
    <property type="entry name" value="UNCHARACTERIZED PUTATIVE METHYLTRANSFERASE"/>
    <property type="match status" value="1"/>
</dbReference>
<dbReference type="PANTHER" id="PTHR13271:SF34">
    <property type="entry name" value="N-LYSINE METHYLTRANSFERASE SETD6"/>
    <property type="match status" value="1"/>
</dbReference>
<dbReference type="InterPro" id="IPR001214">
    <property type="entry name" value="SET_dom"/>
</dbReference>
<evidence type="ECO:0000313" key="2">
    <source>
        <dbReference type="EMBL" id="KAF4621125.1"/>
    </source>
</evidence>
<dbReference type="Gene3D" id="3.90.1410.10">
    <property type="entry name" value="set domain protein methyltransferase, domain 1"/>
    <property type="match status" value="1"/>
</dbReference>
<evidence type="ECO:0000259" key="1">
    <source>
        <dbReference type="PROSITE" id="PS50280"/>
    </source>
</evidence>
<dbReference type="InterPro" id="IPR046341">
    <property type="entry name" value="SET_dom_sf"/>
</dbReference>
<dbReference type="Proteomes" id="UP000521872">
    <property type="component" value="Unassembled WGS sequence"/>
</dbReference>
<dbReference type="InterPro" id="IPR050600">
    <property type="entry name" value="SETD3_SETD6_MTase"/>
</dbReference>
<organism evidence="2 3">
    <name type="scientific">Agrocybe pediades</name>
    <dbReference type="NCBI Taxonomy" id="84607"/>
    <lineage>
        <taxon>Eukaryota</taxon>
        <taxon>Fungi</taxon>
        <taxon>Dikarya</taxon>
        <taxon>Basidiomycota</taxon>
        <taxon>Agaricomycotina</taxon>
        <taxon>Agaricomycetes</taxon>
        <taxon>Agaricomycetidae</taxon>
        <taxon>Agaricales</taxon>
        <taxon>Agaricineae</taxon>
        <taxon>Strophariaceae</taxon>
        <taxon>Agrocybe</taxon>
    </lineage>
</organism>
<evidence type="ECO:0000313" key="3">
    <source>
        <dbReference type="Proteomes" id="UP000521872"/>
    </source>
</evidence>
<dbReference type="CDD" id="cd10527">
    <property type="entry name" value="SET_LSMT"/>
    <property type="match status" value="1"/>
</dbReference>
<name>A0A8H4R0K4_9AGAR</name>
<feature type="domain" description="SET" evidence="1">
    <location>
        <begin position="21"/>
        <end position="295"/>
    </location>
</feature>
<reference evidence="2 3" key="1">
    <citation type="submission" date="2019-12" db="EMBL/GenBank/DDBJ databases">
        <authorList>
            <person name="Floudas D."/>
            <person name="Bentzer J."/>
            <person name="Ahren D."/>
            <person name="Johansson T."/>
            <person name="Persson P."/>
            <person name="Tunlid A."/>
        </authorList>
    </citation>
    <scope>NUCLEOTIDE SEQUENCE [LARGE SCALE GENOMIC DNA]</scope>
    <source>
        <strain evidence="2 3">CBS 102.39</strain>
    </source>
</reference>
<accession>A0A8H4R0K4</accession>
<dbReference type="GO" id="GO:0005634">
    <property type="term" value="C:nucleus"/>
    <property type="evidence" value="ECO:0007669"/>
    <property type="project" value="TreeGrafter"/>
</dbReference>
<protein>
    <recommendedName>
        <fullName evidence="1">SET domain-containing protein</fullName>
    </recommendedName>
</protein>